<accession>A0A147B7A8</accession>
<dbReference type="EMBL" id="GEIB01001738">
    <property type="protein sequence ID" value="JAR86617.1"/>
    <property type="molecule type" value="Transcribed_RNA"/>
</dbReference>
<feature type="non-terminal residue" evidence="1">
    <location>
        <position position="1"/>
    </location>
</feature>
<proteinExistence type="predicted"/>
<dbReference type="AlphaFoldDB" id="A0A147B7A8"/>
<sequence length="58" mass="6774">GKEVKRREIKHITHVQYFHVNTVECVNSESERKKEGRHTCVTIYAQLTPPPSPHLHNI</sequence>
<evidence type="ECO:0000313" key="1">
    <source>
        <dbReference type="EMBL" id="JAR86617.1"/>
    </source>
</evidence>
<name>A0A147B7A8_9ACAR</name>
<reference evidence="1" key="1">
    <citation type="submission" date="2016-03" db="EMBL/GenBank/DDBJ databases">
        <title>Gut transcriptome analysis on engorged females of Ornithodoros mimon (Acari: Argasidae) and phylogenetic inferences of soft ticks.</title>
        <authorList>
            <person name="Landulfo G.A."/>
            <person name="Giovanni D."/>
            <person name="Carvalho E."/>
            <person name="Junqueira-de-Azevedo I."/>
            <person name="Patane J."/>
            <person name="Mendoca R."/>
            <person name="Barros-Battesti D."/>
        </authorList>
    </citation>
    <scope>NUCLEOTIDE SEQUENCE</scope>
    <source>
        <strain evidence="1">Females</strain>
        <tissue evidence="1">Gut</tissue>
    </source>
</reference>
<organism evidence="1">
    <name type="scientific">Alectorobius mimon</name>
    <dbReference type="NCBI Taxonomy" id="360319"/>
    <lineage>
        <taxon>Eukaryota</taxon>
        <taxon>Metazoa</taxon>
        <taxon>Ecdysozoa</taxon>
        <taxon>Arthropoda</taxon>
        <taxon>Chelicerata</taxon>
        <taxon>Arachnida</taxon>
        <taxon>Acari</taxon>
        <taxon>Parasitiformes</taxon>
        <taxon>Ixodida</taxon>
        <taxon>Ixodoidea</taxon>
        <taxon>Argasidae</taxon>
        <taxon>Ornithodorinae</taxon>
        <taxon>Alectorobius</taxon>
    </lineage>
</organism>
<protein>
    <submittedName>
        <fullName evidence="1">Uncharacterized protein</fullName>
    </submittedName>
</protein>